<dbReference type="HOGENOM" id="CLU_744173_0_0_1"/>
<dbReference type="Proteomes" id="UP000054166">
    <property type="component" value="Unassembled WGS sequence"/>
</dbReference>
<evidence type="ECO:0000256" key="1">
    <source>
        <dbReference type="SAM" id="Coils"/>
    </source>
</evidence>
<reference evidence="2 3" key="1">
    <citation type="submission" date="2014-04" db="EMBL/GenBank/DDBJ databases">
        <authorList>
            <consortium name="DOE Joint Genome Institute"/>
            <person name="Kuo A."/>
            <person name="Tarkka M."/>
            <person name="Buscot F."/>
            <person name="Kohler A."/>
            <person name="Nagy L.G."/>
            <person name="Floudas D."/>
            <person name="Copeland A."/>
            <person name="Barry K.W."/>
            <person name="Cichocki N."/>
            <person name="Veneault-Fourrey C."/>
            <person name="LaButti K."/>
            <person name="Lindquist E.A."/>
            <person name="Lipzen A."/>
            <person name="Lundell T."/>
            <person name="Morin E."/>
            <person name="Murat C."/>
            <person name="Sun H."/>
            <person name="Tunlid A."/>
            <person name="Henrissat B."/>
            <person name="Grigoriev I.V."/>
            <person name="Hibbett D.S."/>
            <person name="Martin F."/>
            <person name="Nordberg H.P."/>
            <person name="Cantor M.N."/>
            <person name="Hua S.X."/>
        </authorList>
    </citation>
    <scope>NUCLEOTIDE SEQUENCE [LARGE SCALE GENOMIC DNA]</scope>
    <source>
        <strain evidence="2 3">F 1598</strain>
    </source>
</reference>
<dbReference type="EMBL" id="KN832974">
    <property type="protein sequence ID" value="KIM89775.1"/>
    <property type="molecule type" value="Genomic_DNA"/>
</dbReference>
<dbReference type="AlphaFoldDB" id="A0A0C3G0P2"/>
<keyword evidence="1" id="KW-0175">Coiled coil</keyword>
<reference evidence="3" key="2">
    <citation type="submission" date="2015-01" db="EMBL/GenBank/DDBJ databases">
        <title>Evolutionary Origins and Diversification of the Mycorrhizal Mutualists.</title>
        <authorList>
            <consortium name="DOE Joint Genome Institute"/>
            <consortium name="Mycorrhizal Genomics Consortium"/>
            <person name="Kohler A."/>
            <person name="Kuo A."/>
            <person name="Nagy L.G."/>
            <person name="Floudas D."/>
            <person name="Copeland A."/>
            <person name="Barry K.W."/>
            <person name="Cichocki N."/>
            <person name="Veneault-Fourrey C."/>
            <person name="LaButti K."/>
            <person name="Lindquist E.A."/>
            <person name="Lipzen A."/>
            <person name="Lundell T."/>
            <person name="Morin E."/>
            <person name="Murat C."/>
            <person name="Riley R."/>
            <person name="Ohm R."/>
            <person name="Sun H."/>
            <person name="Tunlid A."/>
            <person name="Henrissat B."/>
            <person name="Grigoriev I.V."/>
            <person name="Hibbett D.S."/>
            <person name="Martin F."/>
        </authorList>
    </citation>
    <scope>NUCLEOTIDE SEQUENCE [LARGE SCALE GENOMIC DNA]</scope>
    <source>
        <strain evidence="3">F 1598</strain>
    </source>
</reference>
<accession>A0A0C3G0P2</accession>
<gene>
    <name evidence="2" type="ORF">PILCRDRAFT_195871</name>
</gene>
<dbReference type="InterPro" id="IPR059179">
    <property type="entry name" value="MLKL-like_MCAfunc"/>
</dbReference>
<name>A0A0C3G0P2_PILCF</name>
<dbReference type="OrthoDB" id="3017007at2759"/>
<feature type="coiled-coil region" evidence="1">
    <location>
        <begin position="109"/>
        <end position="165"/>
    </location>
</feature>
<organism evidence="2 3">
    <name type="scientific">Piloderma croceum (strain F 1598)</name>
    <dbReference type="NCBI Taxonomy" id="765440"/>
    <lineage>
        <taxon>Eukaryota</taxon>
        <taxon>Fungi</taxon>
        <taxon>Dikarya</taxon>
        <taxon>Basidiomycota</taxon>
        <taxon>Agaricomycotina</taxon>
        <taxon>Agaricomycetes</taxon>
        <taxon>Agaricomycetidae</taxon>
        <taxon>Atheliales</taxon>
        <taxon>Atheliaceae</taxon>
        <taxon>Piloderma</taxon>
    </lineage>
</organism>
<evidence type="ECO:0000313" key="3">
    <source>
        <dbReference type="Proteomes" id="UP000054166"/>
    </source>
</evidence>
<protein>
    <submittedName>
        <fullName evidence="2">Uncharacterized protein</fullName>
    </submittedName>
</protein>
<evidence type="ECO:0000313" key="2">
    <source>
        <dbReference type="EMBL" id="KIM89775.1"/>
    </source>
</evidence>
<dbReference type="InterPro" id="IPR036537">
    <property type="entry name" value="Adaptor_Cbl_N_dom_sf"/>
</dbReference>
<keyword evidence="3" id="KW-1185">Reference proteome</keyword>
<dbReference type="CDD" id="cd21037">
    <property type="entry name" value="MLKL_NTD"/>
    <property type="match status" value="1"/>
</dbReference>
<dbReference type="GO" id="GO:0007166">
    <property type="term" value="P:cell surface receptor signaling pathway"/>
    <property type="evidence" value="ECO:0007669"/>
    <property type="project" value="InterPro"/>
</dbReference>
<dbReference type="Gene3D" id="1.20.930.20">
    <property type="entry name" value="Adaptor protein Cbl, N-terminal domain"/>
    <property type="match status" value="1"/>
</dbReference>
<dbReference type="InParanoid" id="A0A0C3G0P2"/>
<proteinExistence type="predicted"/>
<sequence>MRFQIGIKLFSLRLCRRSTSGSDDIPVMHDRTRITQTLPVLIQMLTIAEKAAGVTTIPGLKGAIGTVLSIMECVQGYNTNNESLHKLALSCGHLMIDITNRLRSGTHISASLERLVEDLLQTLERCQKLTQDMSSTSKTMRFLTQKDKQDKIDELRGDVRDAQSKFQTLALLDLSTKIQSEAIQDRVYTFDSITLGASFATGDEWVAFTATELDSGSAILVKRYVSNDQSIRKMMHAYDLKAFKKNWYPHCIQYMGGSDLREDYPFIVLRGVMSDHVSDYIALKFREDNQRGSLEALRLLKDLTNALAHTVRNTDSATFDISKVHLNDSGRIVVVDLEPCLQAIMKSKNNMPYWRSWQEICIEVGSVLIVFC</sequence>